<feature type="signal peptide" evidence="1">
    <location>
        <begin position="1"/>
        <end position="24"/>
    </location>
</feature>
<evidence type="ECO:0000256" key="1">
    <source>
        <dbReference type="SAM" id="SignalP"/>
    </source>
</evidence>
<feature type="chain" id="PRO_5022946991" evidence="1">
    <location>
        <begin position="25"/>
        <end position="154"/>
    </location>
</feature>
<protein>
    <submittedName>
        <fullName evidence="2">Uncharacterized protein</fullName>
    </submittedName>
</protein>
<accession>A0A5D4T9C5</accession>
<dbReference type="RefSeq" id="WP_148979734.1">
    <property type="nucleotide sequence ID" value="NZ_JBNILI010000001.1"/>
</dbReference>
<dbReference type="Proteomes" id="UP000324517">
    <property type="component" value="Unassembled WGS sequence"/>
</dbReference>
<organism evidence="2 3">
    <name type="scientific">Sutcliffiella horikoshii</name>
    <dbReference type="NCBI Taxonomy" id="79883"/>
    <lineage>
        <taxon>Bacteria</taxon>
        <taxon>Bacillati</taxon>
        <taxon>Bacillota</taxon>
        <taxon>Bacilli</taxon>
        <taxon>Bacillales</taxon>
        <taxon>Bacillaceae</taxon>
        <taxon>Sutcliffiella</taxon>
    </lineage>
</organism>
<name>A0A5D4T9C5_9BACI</name>
<dbReference type="EMBL" id="VTET01000007">
    <property type="protein sequence ID" value="TYS71122.1"/>
    <property type="molecule type" value="Genomic_DNA"/>
</dbReference>
<sequence>MKLSKFLGAVFLVFLLTVSHSVLANTNHSLNKTSFQNADDFYKNNVDKKDYQELTDAKLKVRKLIMVQDLPKIFNEEEWMNYPSSWKKYLKKDIIENTKDLSPEQQVYYFFSLKDDGEKIYIQDAMYYAKTKKIRSKGGGHWTKEQFKLKFEQN</sequence>
<dbReference type="AlphaFoldDB" id="A0A5D4T9C5"/>
<reference evidence="2 3" key="1">
    <citation type="submission" date="2019-08" db="EMBL/GenBank/DDBJ databases">
        <title>Bacillus genomes from the desert of Cuatro Cienegas, Coahuila.</title>
        <authorList>
            <person name="Olmedo-Alvarez G."/>
        </authorList>
    </citation>
    <scope>NUCLEOTIDE SEQUENCE [LARGE SCALE GENOMIC DNA]</scope>
    <source>
        <strain evidence="2 3">CH98b_3T</strain>
    </source>
</reference>
<keyword evidence="1" id="KW-0732">Signal</keyword>
<evidence type="ECO:0000313" key="3">
    <source>
        <dbReference type="Proteomes" id="UP000324517"/>
    </source>
</evidence>
<dbReference type="OrthoDB" id="2734296at2"/>
<evidence type="ECO:0000313" key="2">
    <source>
        <dbReference type="EMBL" id="TYS71122.1"/>
    </source>
</evidence>
<proteinExistence type="predicted"/>
<gene>
    <name evidence="2" type="ORF">FZC75_13880</name>
</gene>
<comment type="caution">
    <text evidence="2">The sequence shown here is derived from an EMBL/GenBank/DDBJ whole genome shotgun (WGS) entry which is preliminary data.</text>
</comment>